<proteinExistence type="predicted"/>
<organism evidence="2 3">
    <name type="scientific">Actinokineospora diospyrosa</name>
    <dbReference type="NCBI Taxonomy" id="103728"/>
    <lineage>
        <taxon>Bacteria</taxon>
        <taxon>Bacillati</taxon>
        <taxon>Actinomycetota</taxon>
        <taxon>Actinomycetes</taxon>
        <taxon>Pseudonocardiales</taxon>
        <taxon>Pseudonocardiaceae</taxon>
        <taxon>Actinokineospora</taxon>
    </lineage>
</organism>
<comment type="caution">
    <text evidence="2">The sequence shown here is derived from an EMBL/GenBank/DDBJ whole genome shotgun (WGS) entry which is preliminary data.</text>
</comment>
<name>A0ABT1IFI1_9PSEU</name>
<feature type="region of interest" description="Disordered" evidence="1">
    <location>
        <begin position="323"/>
        <end position="359"/>
    </location>
</feature>
<dbReference type="EMBL" id="JAMTCO010000009">
    <property type="protein sequence ID" value="MCP2271338.1"/>
    <property type="molecule type" value="Genomic_DNA"/>
</dbReference>
<dbReference type="Proteomes" id="UP001205185">
    <property type="component" value="Unassembled WGS sequence"/>
</dbReference>
<evidence type="ECO:0008006" key="4">
    <source>
        <dbReference type="Google" id="ProtNLM"/>
    </source>
</evidence>
<keyword evidence="3" id="KW-1185">Reference proteome</keyword>
<gene>
    <name evidence="2" type="ORF">LV75_003852</name>
</gene>
<feature type="compositionally biased region" description="Low complexity" evidence="1">
    <location>
        <begin position="323"/>
        <end position="338"/>
    </location>
</feature>
<reference evidence="2 3" key="1">
    <citation type="submission" date="2022-06" db="EMBL/GenBank/DDBJ databases">
        <title>Genomic Encyclopedia of Archaeal and Bacterial Type Strains, Phase II (KMG-II): from individual species to whole genera.</title>
        <authorList>
            <person name="Goeker M."/>
        </authorList>
    </citation>
    <scope>NUCLEOTIDE SEQUENCE [LARGE SCALE GENOMIC DNA]</scope>
    <source>
        <strain evidence="2 3">DSM 44255</strain>
    </source>
</reference>
<dbReference type="RefSeq" id="WP_253888285.1">
    <property type="nucleotide sequence ID" value="NZ_BAAAVB010000005.1"/>
</dbReference>
<sequence length="1616" mass="173316">MSTDTALLAAGAVLPGASAGADRDDLLARRYEHPALEDRVVVRLVAGVLAEAEDLTAEYLGFAAPVSSARVGTARRVALGFPAWALVHDPANAHHALALVKEIERLDRVAKSKAGAAKDGFTELAAMLGRSAPHFLPTFFEEAARIFLRHGNANYAATMFSKAREAEQVHDLTVDPDRVRAVFLEFAFAGVLPAKTLSAYAKELARRYPPVEAYERFRTLCVERVKGGLPPHAGMPEDLRRLVKAAKLDARVEDEQVLRAILDTSAVAHAAAGFWKSYRDALIALAETDPEARSRLLVLVPRRHGTLEPWLDIITTGGATALLTGSPEPTAPATLTPPTLTPPAPTPPTLTPPAPAPPTPARWLSEVIAARWADWRTPERTPALLDLVETMAERLVADGEPVSVVARRDDVELDLLDLLLANGVPVTTGEVPLDMNLRAWLSDNTPGRRDLTAVAGSALAERLGAEVFSYLRIQSRGGVADAALLRGALEVPGLRAALKDWITVRAASPGRTVIALGATLRELAVLGIPEAFVDAPEAADSLAAVDVESALQHTLRAGLLDEIGWDALDQAVVTFPIDKDGKRAVEVVGEGWPALVLGRESRIVVAGPDGVLAEHLAQIPAEARATWHSAIKAAWFDSALITYWHGPEKNLAYWSDDPRKHFTPGELSAWGTHAITPSVALPGGGRFTGKRAIHPGDTHLSEPRMTYGDGATVWCARWGNGWEWFQVDPTTGVAGRASLPAFLDDFTADGAQLELVQCDLRPTAPGTESSPLGAAGGLHGWRLRREQDGSWTGEGIDGRRVRSTSAVSGLLEVPGGRLAVVRSHRVMTVHDADDTPVATVLEGDNHPDYAAGTPMVVPFLWWHLLRPRDTVGSAALRGATIDAVRIMLAAAVAEIEADTAPDNQTAYSDIMADKRDTVATAVLRALPGLSHPALLAGVVGVVRAAARHQVGLRAFADLAVRAKELGDWLGDTAPVVTDHDVNTALNWFGHFNGGRQTGAAATLPVVIDALRAAAARPTPVAEGLPELTSTAWLTLLPHLGALAHRAASPLAAEDERSALGHVLRWTADSTILDQPGQWRTLAIKVPDNDSFTRHSVIPVAGGFLNVVEGGWYGRHATGIQFTANPGSFAMPSGWTVEREEVVPTTLDRGWIHRFLDNLATHGPLPWREEAVAELVEATGMGTAEAAYLLAGMPGVTNWGKTFLSTQDRALLGLSAPAANAARERMKGLKDDVRGRLLAALAPVDPDDLWTTGPDVAAAARVWNEVFGRSRPVDDAILVEAAKLLVQSPVEHVVGLLNPAGARVLTTDAVMRHNGRHLVSQNPDGFTLNDLDAIPRVLLWLAQRLPAGSAHRATLPEALALARQRAAHPDFGITFSSLVGAAEVQALLGVDLPEPDATASVREWLDVHGSRHTIYFTVWPGRVGPQDRELLVAIAEISTSRDFLAVWDLLASDGLAAACAVPPQGGPDAYFQDPTFSVPHLVNQVVERHNLDPDAAAIYLQLLALPDPTDANVARWTGWKPARLRKARTALAETDLVLTAKRARAGRSLFLPGGWLALPTPHVPLETWKAPMFGFTDIPTRVIAAREPITDLFTRAWQRVLDDDAPAYEEIRTGRRR</sequence>
<protein>
    <recommendedName>
        <fullName evidence="4">DNA-binding protein</fullName>
    </recommendedName>
</protein>
<evidence type="ECO:0000313" key="2">
    <source>
        <dbReference type="EMBL" id="MCP2271338.1"/>
    </source>
</evidence>
<evidence type="ECO:0000313" key="3">
    <source>
        <dbReference type="Proteomes" id="UP001205185"/>
    </source>
</evidence>
<accession>A0ABT1IFI1</accession>
<evidence type="ECO:0000256" key="1">
    <source>
        <dbReference type="SAM" id="MobiDB-lite"/>
    </source>
</evidence>
<feature type="compositionally biased region" description="Pro residues" evidence="1">
    <location>
        <begin position="339"/>
        <end position="359"/>
    </location>
</feature>